<feature type="domain" description="Alkaline proteinase inhibitor/ Outer membrane lipoprotein Omp19" evidence="3">
    <location>
        <begin position="134"/>
        <end position="228"/>
    </location>
</feature>
<dbReference type="GO" id="GO:0008237">
    <property type="term" value="F:metallopeptidase activity"/>
    <property type="evidence" value="ECO:0007669"/>
    <property type="project" value="UniProtKB-KW"/>
</dbReference>
<evidence type="ECO:0000256" key="2">
    <source>
        <dbReference type="SAM" id="SignalP"/>
    </source>
</evidence>
<dbReference type="GO" id="GO:0004866">
    <property type="term" value="F:endopeptidase inhibitor activity"/>
    <property type="evidence" value="ECO:0007669"/>
    <property type="project" value="InterPro"/>
</dbReference>
<evidence type="ECO:0000256" key="1">
    <source>
        <dbReference type="ARBA" id="ARBA00022729"/>
    </source>
</evidence>
<dbReference type="RefSeq" id="WP_126924399.1">
    <property type="nucleotide sequence ID" value="NZ_ML133697.1"/>
</dbReference>
<evidence type="ECO:0000313" key="4">
    <source>
        <dbReference type="EMBL" id="RUM21291.1"/>
    </source>
</evidence>
<proteinExistence type="predicted"/>
<dbReference type="GO" id="GO:0006508">
    <property type="term" value="P:proteolysis"/>
    <property type="evidence" value="ECO:0007669"/>
    <property type="project" value="UniProtKB-KW"/>
</dbReference>
<protein>
    <submittedName>
        <fullName evidence="4">Metalloprotease</fullName>
    </submittedName>
</protein>
<dbReference type="Gene3D" id="2.40.128.10">
    <property type="match status" value="2"/>
</dbReference>
<feature type="domain" description="Alkaline proteinase inhibitor/ Outer membrane lipoprotein Omp19" evidence="3">
    <location>
        <begin position="36"/>
        <end position="121"/>
    </location>
</feature>
<keyword evidence="4" id="KW-0378">Hydrolase</keyword>
<dbReference type="AlphaFoldDB" id="A0A432PD51"/>
<comment type="caution">
    <text evidence="4">The sequence shown here is derived from an EMBL/GenBank/DDBJ whole genome shotgun (WGS) entry which is preliminary data.</text>
</comment>
<feature type="signal peptide" evidence="2">
    <location>
        <begin position="1"/>
        <end position="23"/>
    </location>
</feature>
<dbReference type="SUPFAM" id="SSF50882">
    <property type="entry name" value="beta-Barrel protease inhibitors"/>
    <property type="match status" value="2"/>
</dbReference>
<evidence type="ECO:0000259" key="3">
    <source>
        <dbReference type="Pfam" id="PF02974"/>
    </source>
</evidence>
<reference evidence="5" key="1">
    <citation type="submission" date="2018-11" db="EMBL/GenBank/DDBJ databases">
        <title>Rhizobium chutanense sp. nov., isolated from root nodules of Phaseolus vulgaris in China.</title>
        <authorList>
            <person name="Huo Y."/>
        </authorList>
    </citation>
    <scope>NUCLEOTIDE SEQUENCE [LARGE SCALE GENOMIC DNA]</scope>
    <source>
        <strain evidence="5">CCBAU 65647</strain>
    </source>
</reference>
<dbReference type="InterPro" id="IPR021140">
    <property type="entry name" value="Inh/Omp19"/>
</dbReference>
<dbReference type="Pfam" id="PF02974">
    <property type="entry name" value="Inh"/>
    <property type="match status" value="2"/>
</dbReference>
<sequence length="230" mass="23943">MIRFVLRLAASAATLLICGAAYGQDIDPDIIKVQAGTYLVAPQDGAAGCRITLETDMAIGGHSLSGQDSCAKPMPTLAEAAAWNFDGNGGIILIDATRKVLARFVENEGSPMKTEDGVPLLLIAAPNGIDRLPTFGSLAGTWTMQRPDGEKLCGVTLKGNAEADGNAPLSLSGDCAANVATLKLAVWHVEGFGLTLMGHDGSSLAFDMRADGNFDKSKEEGGKPLSLVRQ</sequence>
<keyword evidence="1 2" id="KW-0732">Signal</keyword>
<keyword evidence="5" id="KW-1185">Reference proteome</keyword>
<gene>
    <name evidence="4" type="ORF">EFQ99_27840</name>
</gene>
<dbReference type="EMBL" id="RJTH01000013">
    <property type="protein sequence ID" value="RUM21291.1"/>
    <property type="molecule type" value="Genomic_DNA"/>
</dbReference>
<name>A0A432PD51_9HYPH</name>
<dbReference type="InterPro" id="IPR016085">
    <property type="entry name" value="Protease_inh_B-barrel_dom"/>
</dbReference>
<organism evidence="4 5">
    <name type="scientific">Rhizobium vallis</name>
    <dbReference type="NCBI Taxonomy" id="634290"/>
    <lineage>
        <taxon>Bacteria</taxon>
        <taxon>Pseudomonadati</taxon>
        <taxon>Pseudomonadota</taxon>
        <taxon>Alphaproteobacteria</taxon>
        <taxon>Hyphomicrobiales</taxon>
        <taxon>Rhizobiaceae</taxon>
        <taxon>Rhizobium/Agrobacterium group</taxon>
        <taxon>Rhizobium</taxon>
    </lineage>
</organism>
<keyword evidence="4" id="KW-0482">Metalloprotease</keyword>
<feature type="chain" id="PRO_5019093174" evidence="2">
    <location>
        <begin position="24"/>
        <end position="230"/>
    </location>
</feature>
<dbReference type="OrthoDB" id="8017359at2"/>
<evidence type="ECO:0000313" key="5">
    <source>
        <dbReference type="Proteomes" id="UP000278823"/>
    </source>
</evidence>
<dbReference type="Proteomes" id="UP000278823">
    <property type="component" value="Unassembled WGS sequence"/>
</dbReference>
<accession>A0A432PD51</accession>
<keyword evidence="4" id="KW-0645">Protease</keyword>